<dbReference type="EMBL" id="OCTN01000001">
    <property type="protein sequence ID" value="SOH93017.1"/>
    <property type="molecule type" value="Genomic_DNA"/>
</dbReference>
<organism evidence="2 3">
    <name type="scientific">Pontivivens marinum</name>
    <dbReference type="NCBI Taxonomy" id="1690039"/>
    <lineage>
        <taxon>Bacteria</taxon>
        <taxon>Pseudomonadati</taxon>
        <taxon>Pseudomonadota</taxon>
        <taxon>Alphaproteobacteria</taxon>
        <taxon>Rhodobacterales</taxon>
        <taxon>Paracoccaceae</taxon>
        <taxon>Pontivivens</taxon>
    </lineage>
</organism>
<name>A0A2C9CP68_9RHOB</name>
<dbReference type="GO" id="GO:0003824">
    <property type="term" value="F:catalytic activity"/>
    <property type="evidence" value="ECO:0007669"/>
    <property type="project" value="InterPro"/>
</dbReference>
<sequence>MPVLMPTEITGEVVWLGLVANRRVKLSSDPVQRVEAEFSGLVGEYHSGLIRESCSRVSSQYAVGTPIRNTRQISILSQQELQATADKLDLQELPPEWVGANIILSGIPDLTQIPPASRLIFQRGASLCVDMENAPCIWPAKEIEGHKPGHGKGYKAAAKGRRGITAWVEAEGLIALGDIVRLHIPPQRIYSHATGQLPL</sequence>
<accession>A0A2C9CP68</accession>
<dbReference type="PANTHER" id="PTHR36930:SF1">
    <property type="entry name" value="MOSC DOMAIN-CONTAINING PROTEIN"/>
    <property type="match status" value="1"/>
</dbReference>
<evidence type="ECO:0000313" key="2">
    <source>
        <dbReference type="EMBL" id="SOH93017.1"/>
    </source>
</evidence>
<evidence type="ECO:0000313" key="3">
    <source>
        <dbReference type="Proteomes" id="UP000220034"/>
    </source>
</evidence>
<dbReference type="Pfam" id="PF03473">
    <property type="entry name" value="MOSC"/>
    <property type="match status" value="1"/>
</dbReference>
<feature type="domain" description="MOSC" evidence="1">
    <location>
        <begin position="28"/>
        <end position="183"/>
    </location>
</feature>
<dbReference type="GO" id="GO:0030170">
    <property type="term" value="F:pyridoxal phosphate binding"/>
    <property type="evidence" value="ECO:0007669"/>
    <property type="project" value="InterPro"/>
</dbReference>
<dbReference type="Gene3D" id="2.40.33.20">
    <property type="entry name" value="PK beta-barrel domain-like"/>
    <property type="match status" value="1"/>
</dbReference>
<dbReference type="InterPro" id="IPR005302">
    <property type="entry name" value="MoCF_Sase_C"/>
</dbReference>
<dbReference type="RefSeq" id="WP_097928557.1">
    <property type="nucleotide sequence ID" value="NZ_OCTN01000001.1"/>
</dbReference>
<dbReference type="PROSITE" id="PS51340">
    <property type="entry name" value="MOSC"/>
    <property type="match status" value="1"/>
</dbReference>
<evidence type="ECO:0000259" key="1">
    <source>
        <dbReference type="PROSITE" id="PS51340"/>
    </source>
</evidence>
<proteinExistence type="predicted"/>
<dbReference type="PANTHER" id="PTHR36930">
    <property type="entry name" value="METAL-SULFUR CLUSTER BIOSYNTHESIS PROTEINS YUAD-RELATED"/>
    <property type="match status" value="1"/>
</dbReference>
<dbReference type="InterPro" id="IPR011037">
    <property type="entry name" value="Pyrv_Knase-like_insert_dom_sf"/>
</dbReference>
<keyword evidence="3" id="KW-1185">Reference proteome</keyword>
<dbReference type="GO" id="GO:0030151">
    <property type="term" value="F:molybdenum ion binding"/>
    <property type="evidence" value="ECO:0007669"/>
    <property type="project" value="InterPro"/>
</dbReference>
<dbReference type="AlphaFoldDB" id="A0A2C9CP68"/>
<dbReference type="OrthoDB" id="9808413at2"/>
<reference evidence="3" key="1">
    <citation type="submission" date="2017-09" db="EMBL/GenBank/DDBJ databases">
        <authorList>
            <person name="Varghese N."/>
            <person name="Submissions S."/>
        </authorList>
    </citation>
    <scope>NUCLEOTIDE SEQUENCE [LARGE SCALE GENOMIC DNA]</scope>
    <source>
        <strain evidence="3">C7</strain>
    </source>
</reference>
<dbReference type="SUPFAM" id="SSF50800">
    <property type="entry name" value="PK beta-barrel domain-like"/>
    <property type="match status" value="1"/>
</dbReference>
<gene>
    <name evidence="2" type="ORF">SAMN06273572_101871</name>
</gene>
<dbReference type="InterPro" id="IPR052716">
    <property type="entry name" value="MOSC_domain"/>
</dbReference>
<dbReference type="Proteomes" id="UP000220034">
    <property type="component" value="Unassembled WGS sequence"/>
</dbReference>
<protein>
    <submittedName>
        <fullName evidence="2">MOSC domain-containing protein</fullName>
    </submittedName>
</protein>